<evidence type="ECO:0000313" key="2">
    <source>
        <dbReference type="Proteomes" id="UP000828390"/>
    </source>
</evidence>
<protein>
    <submittedName>
        <fullName evidence="1">Uncharacterized protein</fullName>
    </submittedName>
</protein>
<proteinExistence type="predicted"/>
<dbReference type="AlphaFoldDB" id="A0A9D4J2X0"/>
<gene>
    <name evidence="1" type="ORF">DPMN_147340</name>
</gene>
<organism evidence="1 2">
    <name type="scientific">Dreissena polymorpha</name>
    <name type="common">Zebra mussel</name>
    <name type="synonym">Mytilus polymorpha</name>
    <dbReference type="NCBI Taxonomy" id="45954"/>
    <lineage>
        <taxon>Eukaryota</taxon>
        <taxon>Metazoa</taxon>
        <taxon>Spiralia</taxon>
        <taxon>Lophotrochozoa</taxon>
        <taxon>Mollusca</taxon>
        <taxon>Bivalvia</taxon>
        <taxon>Autobranchia</taxon>
        <taxon>Heteroconchia</taxon>
        <taxon>Euheterodonta</taxon>
        <taxon>Imparidentia</taxon>
        <taxon>Neoheterodontei</taxon>
        <taxon>Myida</taxon>
        <taxon>Dreissenoidea</taxon>
        <taxon>Dreissenidae</taxon>
        <taxon>Dreissena</taxon>
    </lineage>
</organism>
<comment type="caution">
    <text evidence="1">The sequence shown here is derived from an EMBL/GenBank/DDBJ whole genome shotgun (WGS) entry which is preliminary data.</text>
</comment>
<evidence type="ECO:0000313" key="1">
    <source>
        <dbReference type="EMBL" id="KAH3793818.1"/>
    </source>
</evidence>
<accession>A0A9D4J2X0</accession>
<reference evidence="1" key="2">
    <citation type="submission" date="2020-11" db="EMBL/GenBank/DDBJ databases">
        <authorList>
            <person name="McCartney M.A."/>
            <person name="Auch B."/>
            <person name="Kono T."/>
            <person name="Mallez S."/>
            <person name="Becker A."/>
            <person name="Gohl D.M."/>
            <person name="Silverstein K.A.T."/>
            <person name="Koren S."/>
            <person name="Bechman K.B."/>
            <person name="Herman A."/>
            <person name="Abrahante J.E."/>
            <person name="Garbe J."/>
        </authorList>
    </citation>
    <scope>NUCLEOTIDE SEQUENCE</scope>
    <source>
        <strain evidence="1">Duluth1</strain>
        <tissue evidence="1">Whole animal</tissue>
    </source>
</reference>
<reference evidence="1" key="1">
    <citation type="journal article" date="2019" name="bioRxiv">
        <title>The Genome of the Zebra Mussel, Dreissena polymorpha: A Resource for Invasive Species Research.</title>
        <authorList>
            <person name="McCartney M.A."/>
            <person name="Auch B."/>
            <person name="Kono T."/>
            <person name="Mallez S."/>
            <person name="Zhang Y."/>
            <person name="Obille A."/>
            <person name="Becker A."/>
            <person name="Abrahante J.E."/>
            <person name="Garbe J."/>
            <person name="Badalamenti J.P."/>
            <person name="Herman A."/>
            <person name="Mangelson H."/>
            <person name="Liachko I."/>
            <person name="Sullivan S."/>
            <person name="Sone E.D."/>
            <person name="Koren S."/>
            <person name="Silverstein K.A.T."/>
            <person name="Beckman K.B."/>
            <person name="Gohl D.M."/>
        </authorList>
    </citation>
    <scope>NUCLEOTIDE SEQUENCE</scope>
    <source>
        <strain evidence="1">Duluth1</strain>
        <tissue evidence="1">Whole animal</tissue>
    </source>
</reference>
<dbReference type="EMBL" id="JAIWYP010000007">
    <property type="protein sequence ID" value="KAH3793818.1"/>
    <property type="molecule type" value="Genomic_DNA"/>
</dbReference>
<keyword evidence="2" id="KW-1185">Reference proteome</keyword>
<sequence>MSCQIFQRDIGPQPSAWWFYIRSKCHSAQRQGQHLSAVVAQLVEKLLMKRIEKTQHDFDAIDYKTGFIKKTAKRDHTCYNRLATIVANVEAASELVIWTLSKLSTKSESTG</sequence>
<dbReference type="Proteomes" id="UP000828390">
    <property type="component" value="Unassembled WGS sequence"/>
</dbReference>
<name>A0A9D4J2X0_DREPO</name>